<keyword evidence="1" id="KW-0472">Membrane</keyword>
<proteinExistence type="predicted"/>
<evidence type="ECO:0000313" key="2">
    <source>
        <dbReference type="EMBL" id="UYG53970.1"/>
    </source>
</evidence>
<keyword evidence="1" id="KW-1133">Transmembrane helix</keyword>
<accession>A0ABY6GG84</accession>
<keyword evidence="4" id="KW-1185">Reference proteome</keyword>
<geneLocation type="plasmid" evidence="3 4">
    <name>unnamed2</name>
</geneLocation>
<reference evidence="3" key="1">
    <citation type="submission" date="2022-09" db="EMBL/GenBank/DDBJ databases">
        <title>The complete genome of Acidovorax sp. 5MLIR.</title>
        <authorList>
            <person name="Liu L."/>
            <person name="Yue J."/>
            <person name="Yang F."/>
            <person name="Yuan J."/>
            <person name="Li L."/>
        </authorList>
    </citation>
    <scope>NUCLEOTIDE SEQUENCE</scope>
    <source>
        <strain evidence="3">5MLIR</strain>
        <plasmid evidence="3">unnamed2</plasmid>
    </source>
</reference>
<keyword evidence="1" id="KW-0812">Transmembrane</keyword>
<dbReference type="EMBL" id="CP106883">
    <property type="protein sequence ID" value="UYG54009.1"/>
    <property type="molecule type" value="Genomic_DNA"/>
</dbReference>
<name>A0ABY6GG84_9BURK</name>
<evidence type="ECO:0000313" key="3">
    <source>
        <dbReference type="EMBL" id="UYG54009.1"/>
    </source>
</evidence>
<sequence>MMKINIWIFLSSIITAIIIGGLGTSLFITRNTISEKVHLLPQECVSEPKETFRFDAKQNDTDLNKGY</sequence>
<protein>
    <submittedName>
        <fullName evidence="3">Uncharacterized protein</fullName>
    </submittedName>
</protein>
<dbReference type="Proteomes" id="UP001162800">
    <property type="component" value="Plasmid unnamed2"/>
</dbReference>
<gene>
    <name evidence="3" type="ORF">M9799_19965</name>
    <name evidence="2" type="ORF">M9799_20405</name>
</gene>
<dbReference type="RefSeq" id="WP_231045129.1">
    <property type="nucleotide sequence ID" value="NZ_CP106883.1"/>
</dbReference>
<keyword evidence="3" id="KW-0614">Plasmid</keyword>
<organism evidence="3 4">
    <name type="scientific">Comamonas endophytica</name>
    <dbReference type="NCBI Taxonomy" id="2949090"/>
    <lineage>
        <taxon>Bacteria</taxon>
        <taxon>Pseudomonadati</taxon>
        <taxon>Pseudomonadota</taxon>
        <taxon>Betaproteobacteria</taxon>
        <taxon>Burkholderiales</taxon>
        <taxon>Comamonadaceae</taxon>
        <taxon>Comamonas</taxon>
    </lineage>
</organism>
<dbReference type="EMBL" id="CP106883">
    <property type="protein sequence ID" value="UYG53970.1"/>
    <property type="molecule type" value="Genomic_DNA"/>
</dbReference>
<feature type="transmembrane region" description="Helical" evidence="1">
    <location>
        <begin position="6"/>
        <end position="28"/>
    </location>
</feature>
<evidence type="ECO:0000313" key="4">
    <source>
        <dbReference type="Proteomes" id="UP001162800"/>
    </source>
</evidence>
<evidence type="ECO:0000256" key="1">
    <source>
        <dbReference type="SAM" id="Phobius"/>
    </source>
</evidence>